<keyword evidence="5" id="KW-0998">Cell outer membrane</keyword>
<evidence type="ECO:0000313" key="10">
    <source>
        <dbReference type="Proteomes" id="UP000283426"/>
    </source>
</evidence>
<organism evidence="9 10">
    <name type="scientific">Odoribacter splanchnicus</name>
    <dbReference type="NCBI Taxonomy" id="28118"/>
    <lineage>
        <taxon>Bacteria</taxon>
        <taxon>Pseudomonadati</taxon>
        <taxon>Bacteroidota</taxon>
        <taxon>Bacteroidia</taxon>
        <taxon>Bacteroidales</taxon>
        <taxon>Odoribacteraceae</taxon>
        <taxon>Odoribacter</taxon>
    </lineage>
</organism>
<comment type="caution">
    <text evidence="9">The sequence shown here is derived from an EMBL/GenBank/DDBJ whole genome shotgun (WGS) entry which is preliminary data.</text>
</comment>
<dbReference type="Gene3D" id="3.10.20.310">
    <property type="entry name" value="membrane protein fhac"/>
    <property type="match status" value="1"/>
</dbReference>
<dbReference type="EMBL" id="JAKNDN010000026">
    <property type="protein sequence ID" value="MCG4960866.1"/>
    <property type="molecule type" value="Genomic_DNA"/>
</dbReference>
<evidence type="ECO:0000256" key="6">
    <source>
        <dbReference type="SAM" id="Phobius"/>
    </source>
</evidence>
<keyword evidence="6" id="KW-1133">Transmembrane helix</keyword>
<evidence type="ECO:0000313" key="8">
    <source>
        <dbReference type="EMBL" id="MCG4960866.1"/>
    </source>
</evidence>
<keyword evidence="2 6" id="KW-0812">Transmembrane</keyword>
<name>A0A3D4Z6G4_9BACT</name>
<reference evidence="9 10" key="1">
    <citation type="submission" date="2018-08" db="EMBL/GenBank/DDBJ databases">
        <title>A genome reference for cultivated species of the human gut microbiota.</title>
        <authorList>
            <person name="Zou Y."/>
            <person name="Xue W."/>
            <person name="Luo G."/>
        </authorList>
    </citation>
    <scope>NUCLEOTIDE SEQUENCE [LARGE SCALE GENOMIC DNA]</scope>
    <source>
        <strain evidence="9 10">AF14-6AC</strain>
    </source>
</reference>
<sequence length="792" mass="91927">MEKWVPYKIVSEYFISQPFISLLKKRGGILLLTGFMLVMVSCSPTRYVGKDEYLLNKVKVRVEEKGVNFSELKKTVRQRPNTRILGVARFHLGLYNLSGKNENKRFNKWLRSIGEAPVIYSPFLTDRSVTQLKLYLNNKGFYKAEVTDSVWFKKKKAHVVYRIYPGPLTRVKDFTFREDSSFRAGGLPESFPLVQLVLRDTNHTLLHQEMPMDIEILEDERERIIHMLRQNGYYNFSKNFIHYYADTSRSGNPEQAHLLLSIVNSVSDSMAYRKYKIKHIQVNLDYDPLLMANGLDSLYRHTRYGEYGIVYRGHMKIKPKVIQETIQFKEGEFYDVRKVADSYSRLQALNLFKFINIIFREEQKEDGEPVLFCEVQLTPLKRQSYNVFLEGTNNSGNIGVGGNFAYNHRNLFHGGENLTLSVWGALKKEKLKENEIFSTTEVGTELKLVTPQFWMPVFRMDEFRRNFAPKTSISLSFSQENTQFYKRRVASAKFGYLWRRADNKWRYNFDLIDLNYVLMPSVDSSFISELKNEYIKSAYTNHMILSANFSAVFTDQVVNSAQSFNYFRGNLETSGNFLLAMDKLLGARKSGSEEERFYKILGVRYAQFIKADGEYRFNHYLNKANSVVYRLFLGCGYPYGNMKALPFEEAYYCGGANDIRAWQARTLGPGSYAPLDKYPNNVGDFKLEANVEYRFKLFWLLEGALFIDAGNIWNINRYENRQGTKLSSGFYKQIAVGTGAGLRLDVNFFLLRFDLGLKLHDPMQAEGQRFVLLNRNGGFNKSVFNIAIGYPF</sequence>
<dbReference type="Gene3D" id="2.40.160.50">
    <property type="entry name" value="membrane protein fhac: a member of the omp85/tpsb transporter family"/>
    <property type="match status" value="1"/>
</dbReference>
<dbReference type="RefSeq" id="WP_118108407.1">
    <property type="nucleotide sequence ID" value="NZ_JADNHN010000011.1"/>
</dbReference>
<dbReference type="GO" id="GO:0019867">
    <property type="term" value="C:outer membrane"/>
    <property type="evidence" value="ECO:0007669"/>
    <property type="project" value="InterPro"/>
</dbReference>
<evidence type="ECO:0000256" key="3">
    <source>
        <dbReference type="ARBA" id="ARBA00022729"/>
    </source>
</evidence>
<dbReference type="InterPro" id="IPR000184">
    <property type="entry name" value="Bac_surfAg_D15"/>
</dbReference>
<protein>
    <submittedName>
        <fullName evidence="8">BamA/TamA family outer membrane protein</fullName>
    </submittedName>
    <submittedName>
        <fullName evidence="9">Outer membrane protein assembly factor</fullName>
    </submittedName>
</protein>
<feature type="domain" description="Bacterial surface antigen (D15)" evidence="7">
    <location>
        <begin position="403"/>
        <end position="770"/>
    </location>
</feature>
<keyword evidence="4 6" id="KW-0472">Membrane</keyword>
<dbReference type="PANTHER" id="PTHR12815:SF47">
    <property type="entry name" value="TRANSLOCATION AND ASSEMBLY MODULE SUBUNIT TAMA"/>
    <property type="match status" value="1"/>
</dbReference>
<dbReference type="AlphaFoldDB" id="A0A3D4Z6G4"/>
<accession>A0A3D4Z6G4</accession>
<dbReference type="PANTHER" id="PTHR12815">
    <property type="entry name" value="SORTING AND ASSEMBLY MACHINERY SAMM50 PROTEIN FAMILY MEMBER"/>
    <property type="match status" value="1"/>
</dbReference>
<evidence type="ECO:0000256" key="5">
    <source>
        <dbReference type="ARBA" id="ARBA00023237"/>
    </source>
</evidence>
<evidence type="ECO:0000256" key="1">
    <source>
        <dbReference type="ARBA" id="ARBA00004370"/>
    </source>
</evidence>
<dbReference type="Proteomes" id="UP000283426">
    <property type="component" value="Unassembled WGS sequence"/>
</dbReference>
<keyword evidence="3" id="KW-0732">Signal</keyword>
<dbReference type="InterPro" id="IPR039910">
    <property type="entry name" value="D15-like"/>
</dbReference>
<reference evidence="8" key="2">
    <citation type="submission" date="2022-01" db="EMBL/GenBank/DDBJ databases">
        <title>Collection of gut derived symbiotic bacterial strains cultured from healthy donors.</title>
        <authorList>
            <person name="Lin H."/>
            <person name="Kohout C."/>
            <person name="Waligurski E."/>
            <person name="Pamer E.G."/>
        </authorList>
    </citation>
    <scope>NUCLEOTIDE SEQUENCE</scope>
    <source>
        <strain evidence="8">DFI.1.149</strain>
    </source>
</reference>
<evidence type="ECO:0000256" key="2">
    <source>
        <dbReference type="ARBA" id="ARBA00022692"/>
    </source>
</evidence>
<dbReference type="EMBL" id="QRYW01000040">
    <property type="protein sequence ID" value="RGV20386.1"/>
    <property type="molecule type" value="Genomic_DNA"/>
</dbReference>
<dbReference type="Proteomes" id="UP001199750">
    <property type="component" value="Unassembled WGS sequence"/>
</dbReference>
<proteinExistence type="predicted"/>
<feature type="transmembrane region" description="Helical" evidence="6">
    <location>
        <begin position="29"/>
        <end position="49"/>
    </location>
</feature>
<gene>
    <name evidence="9" type="ORF">DWW24_16310</name>
    <name evidence="8" type="ORF">L0P03_13555</name>
</gene>
<dbReference type="Pfam" id="PF01103">
    <property type="entry name" value="Omp85"/>
    <property type="match status" value="1"/>
</dbReference>
<evidence type="ECO:0000313" key="9">
    <source>
        <dbReference type="EMBL" id="RGV20386.1"/>
    </source>
</evidence>
<comment type="subcellular location">
    <subcellularLocation>
        <location evidence="1">Membrane</location>
    </subcellularLocation>
</comment>
<evidence type="ECO:0000256" key="4">
    <source>
        <dbReference type="ARBA" id="ARBA00023136"/>
    </source>
</evidence>
<evidence type="ECO:0000259" key="7">
    <source>
        <dbReference type="Pfam" id="PF01103"/>
    </source>
</evidence>